<keyword evidence="2" id="KW-1185">Reference proteome</keyword>
<dbReference type="Pfam" id="PF08897">
    <property type="entry name" value="DUF1841"/>
    <property type="match status" value="1"/>
</dbReference>
<dbReference type="RefSeq" id="WP_400187629.1">
    <property type="nucleotide sequence ID" value="NZ_JBGORX010000002.1"/>
</dbReference>
<organism evidence="1 2">
    <name type="scientific">Legionella lytica</name>
    <dbReference type="NCBI Taxonomy" id="96232"/>
    <lineage>
        <taxon>Bacteria</taxon>
        <taxon>Pseudomonadati</taxon>
        <taxon>Pseudomonadota</taxon>
        <taxon>Gammaproteobacteria</taxon>
        <taxon>Legionellales</taxon>
        <taxon>Legionellaceae</taxon>
        <taxon>Legionella</taxon>
    </lineage>
</organism>
<protein>
    <submittedName>
        <fullName evidence="1">DUF1841 family protein</fullName>
    </submittedName>
</protein>
<dbReference type="Proteomes" id="UP001615550">
    <property type="component" value="Unassembled WGS sequence"/>
</dbReference>
<reference evidence="1 2" key="1">
    <citation type="submission" date="2024-08" db="EMBL/GenBank/DDBJ databases">
        <title>Draft Genome Sequence of Legionella lytica strain DSB2004, Isolated From a Fire Sprinkler System.</title>
        <authorList>
            <person name="Everhart A.D."/>
            <person name="Kidane D.T."/>
            <person name="Farone A.L."/>
            <person name="Farone M.B."/>
        </authorList>
    </citation>
    <scope>NUCLEOTIDE SEQUENCE [LARGE SCALE GENOMIC DNA]</scope>
    <source>
        <strain evidence="1 2">DSB2004</strain>
    </source>
</reference>
<proteinExistence type="predicted"/>
<gene>
    <name evidence="1" type="ORF">ACD661_09520</name>
</gene>
<evidence type="ECO:0000313" key="2">
    <source>
        <dbReference type="Proteomes" id="UP001615550"/>
    </source>
</evidence>
<dbReference type="InterPro" id="IPR014993">
    <property type="entry name" value="DUF1841"/>
</dbReference>
<sequence>MFYGETIQETRQMFYNSWEKYQQKKPLTSLENEIVQVILAHPEYHQTVENQNKFQQQSYYPELGETNPFLHMGLHLGIREQIATDRPAGINAIYQLLLKKYADPLAVEHLMMEQLAECLWRSQKNNLPPDEQNYLATLSAL</sequence>
<accession>A0ABW8D7V3</accession>
<comment type="caution">
    <text evidence="1">The sequence shown here is derived from an EMBL/GenBank/DDBJ whole genome shotgun (WGS) entry which is preliminary data.</text>
</comment>
<dbReference type="EMBL" id="JBGORX010000002">
    <property type="protein sequence ID" value="MFJ1268792.1"/>
    <property type="molecule type" value="Genomic_DNA"/>
</dbReference>
<evidence type="ECO:0000313" key="1">
    <source>
        <dbReference type="EMBL" id="MFJ1268792.1"/>
    </source>
</evidence>
<name>A0ABW8D7V3_9GAMM</name>